<dbReference type="RefSeq" id="WP_172127043.1">
    <property type="nucleotide sequence ID" value="NZ_CP042652.1"/>
</dbReference>
<accession>A0A6M8EFK8</accession>
<evidence type="ECO:0000313" key="3">
    <source>
        <dbReference type="Proteomes" id="UP000503483"/>
    </source>
</evidence>
<dbReference type="AlphaFoldDB" id="A0A6M8EFK8"/>
<keyword evidence="1" id="KW-1133">Transmembrane helix</keyword>
<dbReference type="EMBL" id="CP042652">
    <property type="protein sequence ID" value="QKE29380.1"/>
    <property type="molecule type" value="Genomic_DNA"/>
</dbReference>
<keyword evidence="1" id="KW-0812">Transmembrane</keyword>
<keyword evidence="1" id="KW-0472">Membrane</keyword>
<sequence length="360" mass="43249">MIENVFKLYYTDKIDLFSKIIESSIFESIFLSIIAAVIFNHIFVTIPFNKRKNKLRPIIETDMSSIYFNLTITFDLIFRHYEKSPSYYQDKMRGNQLSKKDFNIALQNKVSNNNFLLDKNLAPYMMIIGDKLEGHLNKINALLQHIISLYDYCSVDEILLLNKLRQQIEKIQLDKTPLFINYENNKVLPIPYSLESQTNNFYQLYLLYIELVTTIIYTHKLLEKLNFQNKIVCFYFSKNYKMCKKTIQDYKRNYPNMDSTFLDLYLAKCELKLNNNQKFKNLISSVIKQKPELIGHRYIYEEILNIDIVNNLLKKYYSDEEIKRLNDTLVEEKTQKENFENQNKSLYKYFHHNKEYSFKE</sequence>
<feature type="transmembrane region" description="Helical" evidence="1">
    <location>
        <begin position="25"/>
        <end position="46"/>
    </location>
</feature>
<organism evidence="2 3">
    <name type="scientific">Arcobacter acticola</name>
    <dbReference type="NCBI Taxonomy" id="1849015"/>
    <lineage>
        <taxon>Bacteria</taxon>
        <taxon>Pseudomonadati</taxon>
        <taxon>Campylobacterota</taxon>
        <taxon>Epsilonproteobacteria</taxon>
        <taxon>Campylobacterales</taxon>
        <taxon>Arcobacteraceae</taxon>
        <taxon>Arcobacter</taxon>
    </lineage>
</organism>
<dbReference type="Proteomes" id="UP000503483">
    <property type="component" value="Chromosome"/>
</dbReference>
<proteinExistence type="predicted"/>
<protein>
    <submittedName>
        <fullName evidence="2">Uncharacterized protein</fullName>
    </submittedName>
</protein>
<evidence type="ECO:0000313" key="2">
    <source>
        <dbReference type="EMBL" id="QKE29380.1"/>
    </source>
</evidence>
<gene>
    <name evidence="2" type="ORF">AACT_2256</name>
</gene>
<keyword evidence="3" id="KW-1185">Reference proteome</keyword>
<reference evidence="2 3" key="1">
    <citation type="submission" date="2019-08" db="EMBL/GenBank/DDBJ databases">
        <title>Complete genome sequence of Arcobacter acticola.</title>
        <authorList>
            <person name="Miller W."/>
        </authorList>
    </citation>
    <scope>NUCLEOTIDE SEQUENCE [LARGE SCALE GENOMIC DNA]</scope>
    <source>
        <strain evidence="2 3">KCTC 52212</strain>
    </source>
</reference>
<evidence type="ECO:0000256" key="1">
    <source>
        <dbReference type="SAM" id="Phobius"/>
    </source>
</evidence>
<name>A0A6M8EFK8_9BACT</name>
<dbReference type="KEGG" id="paco:AACT_2256"/>